<dbReference type="NCBIfam" id="NF000768">
    <property type="entry name" value="PRK00051.1"/>
    <property type="match status" value="1"/>
</dbReference>
<evidence type="ECO:0000256" key="1">
    <source>
        <dbReference type="ARBA" id="ARBA00000024"/>
    </source>
</evidence>
<dbReference type="Pfam" id="PF01475">
    <property type="entry name" value="FUR"/>
    <property type="match status" value="1"/>
</dbReference>
<dbReference type="Gene3D" id="1.10.10.10">
    <property type="entry name" value="Winged helix-like DNA-binding domain superfamily/Winged helix DNA-binding domain"/>
    <property type="match status" value="1"/>
</dbReference>
<evidence type="ECO:0000256" key="10">
    <source>
        <dbReference type="ARBA" id="ARBA00022833"/>
    </source>
</evidence>
<dbReference type="WBParaSite" id="L893_g12310.t1">
    <property type="protein sequence ID" value="L893_g12310.t1"/>
    <property type="gene ID" value="L893_g12310"/>
</dbReference>
<dbReference type="GO" id="GO:0003934">
    <property type="term" value="F:GTP cyclohydrolase I activity"/>
    <property type="evidence" value="ECO:0007669"/>
    <property type="project" value="InterPro"/>
</dbReference>
<dbReference type="InterPro" id="IPR011059">
    <property type="entry name" value="Metal-dep_hydrolase_composite"/>
</dbReference>
<dbReference type="SUPFAM" id="SSF51338">
    <property type="entry name" value="Composite domain of metallo-dependent hydrolases"/>
    <property type="match status" value="1"/>
</dbReference>
<dbReference type="InterPro" id="IPR043135">
    <property type="entry name" value="Fur_C"/>
</dbReference>
<dbReference type="SUPFAM" id="SSF141734">
    <property type="entry name" value="HisI-like"/>
    <property type="match status" value="1"/>
</dbReference>
<keyword evidence="11" id="KW-0665">Pyrimidine biosynthesis</keyword>
<evidence type="ECO:0000256" key="4">
    <source>
        <dbReference type="ARBA" id="ARBA00012721"/>
    </source>
</evidence>
<evidence type="ECO:0000256" key="8">
    <source>
        <dbReference type="ARBA" id="ARBA00022605"/>
    </source>
</evidence>
<dbReference type="Gene3D" id="3.20.20.140">
    <property type="entry name" value="Metal-dependent hydrolases"/>
    <property type="match status" value="1"/>
</dbReference>
<comment type="pathway">
    <text evidence="2">Amino-acid biosynthesis; L-histidine biosynthesis; L-histidine from 5-phospho-alpha-D-ribose 1-diphosphate: step 3/9.</text>
</comment>
<dbReference type="EC" id="3.5.4.19" evidence="4"/>
<dbReference type="GO" id="GO:0000105">
    <property type="term" value="P:L-histidine biosynthetic process"/>
    <property type="evidence" value="ECO:0007669"/>
    <property type="project" value="UniProtKB-UniPathway"/>
</dbReference>
<evidence type="ECO:0000256" key="3">
    <source>
        <dbReference type="ARBA" id="ARBA00007957"/>
    </source>
</evidence>
<keyword evidence="9" id="KW-0378">Hydrolase</keyword>
<dbReference type="InterPro" id="IPR003801">
    <property type="entry name" value="GTP_cyclohydrolase_FolE2/MptA"/>
</dbReference>
<dbReference type="SUPFAM" id="SSF51556">
    <property type="entry name" value="Metallo-dependent hydrolases"/>
    <property type="match status" value="1"/>
</dbReference>
<dbReference type="GO" id="GO:0003677">
    <property type="term" value="F:DNA binding"/>
    <property type="evidence" value="ECO:0007669"/>
    <property type="project" value="UniProtKB-KW"/>
</dbReference>
<evidence type="ECO:0000313" key="18">
    <source>
        <dbReference type="Proteomes" id="UP000095287"/>
    </source>
</evidence>
<dbReference type="InterPro" id="IPR036390">
    <property type="entry name" value="WH_DNA-bd_sf"/>
</dbReference>
<dbReference type="InterPro" id="IPR032466">
    <property type="entry name" value="Metal_Hydrolase"/>
</dbReference>
<evidence type="ECO:0000256" key="12">
    <source>
        <dbReference type="ARBA" id="ARBA00023015"/>
    </source>
</evidence>
<dbReference type="InterPro" id="IPR026660">
    <property type="entry name" value="PRA-CH"/>
</dbReference>
<comment type="similarity">
    <text evidence="3">Belongs to the Fur family.</text>
</comment>
<evidence type="ECO:0000313" key="19">
    <source>
        <dbReference type="WBParaSite" id="L893_g12310.t1"/>
    </source>
</evidence>
<evidence type="ECO:0000259" key="16">
    <source>
        <dbReference type="Pfam" id="PF01502"/>
    </source>
</evidence>
<evidence type="ECO:0000256" key="2">
    <source>
        <dbReference type="ARBA" id="ARBA00005169"/>
    </source>
</evidence>
<dbReference type="PANTHER" id="PTHR36445">
    <property type="entry name" value="GTP CYCLOHYDROLASE MPTA"/>
    <property type="match status" value="1"/>
</dbReference>
<dbReference type="UniPathway" id="UPA00031">
    <property type="reaction ID" value="UER00008"/>
</dbReference>
<evidence type="ECO:0000256" key="13">
    <source>
        <dbReference type="ARBA" id="ARBA00023102"/>
    </source>
</evidence>
<dbReference type="GO" id="GO:0004635">
    <property type="term" value="F:phosphoribosyl-AMP cyclohydrolase activity"/>
    <property type="evidence" value="ECO:0007669"/>
    <property type="project" value="UniProtKB-EC"/>
</dbReference>
<dbReference type="FunFam" id="3.10.20.810:FF:000001">
    <property type="entry name" value="Histidine biosynthesis bifunctional protein HisIE"/>
    <property type="match status" value="1"/>
</dbReference>
<dbReference type="InterPro" id="IPR038019">
    <property type="entry name" value="PRib_AMP_CycHydrolase_sf"/>
</dbReference>
<accession>A0A1I7Y3J4</accession>
<comment type="catalytic activity">
    <reaction evidence="1">
        <text>1-(5-phospho-beta-D-ribosyl)-5'-AMP + H2O = 1-(5-phospho-beta-D-ribosyl)-5-[(5-phospho-beta-D-ribosylamino)methylideneamino]imidazole-4-carboxamide</text>
        <dbReference type="Rhea" id="RHEA:20049"/>
        <dbReference type="ChEBI" id="CHEBI:15377"/>
        <dbReference type="ChEBI" id="CHEBI:58435"/>
        <dbReference type="ChEBI" id="CHEBI:59457"/>
        <dbReference type="EC" id="3.5.4.19"/>
    </reaction>
</comment>
<evidence type="ECO:0000256" key="7">
    <source>
        <dbReference type="ARBA" id="ARBA00022491"/>
    </source>
</evidence>
<keyword evidence="13" id="KW-0368">Histidine biosynthesis</keyword>
<name>A0A1I7Y3J4_9BILA</name>
<keyword evidence="14" id="KW-0238">DNA-binding</keyword>
<dbReference type="Pfam" id="PF02649">
    <property type="entry name" value="GCHY-1"/>
    <property type="match status" value="1"/>
</dbReference>
<dbReference type="HAMAP" id="MF_01021">
    <property type="entry name" value="HisI"/>
    <property type="match status" value="1"/>
</dbReference>
<evidence type="ECO:0000259" key="17">
    <source>
        <dbReference type="Pfam" id="PF12890"/>
    </source>
</evidence>
<evidence type="ECO:0000256" key="15">
    <source>
        <dbReference type="ARBA" id="ARBA00023163"/>
    </source>
</evidence>
<dbReference type="InterPro" id="IPR002481">
    <property type="entry name" value="FUR"/>
</dbReference>
<dbReference type="InterPro" id="IPR024403">
    <property type="entry name" value="DHOase_cat"/>
</dbReference>
<keyword evidence="18" id="KW-1185">Reference proteome</keyword>
<proteinExistence type="inferred from homology"/>
<dbReference type="Gene3D" id="3.10.270.10">
    <property type="entry name" value="Urate Oxidase"/>
    <property type="match status" value="1"/>
</dbReference>
<dbReference type="Pfam" id="PF12890">
    <property type="entry name" value="DHOase"/>
    <property type="match status" value="1"/>
</dbReference>
<dbReference type="GO" id="GO:0004636">
    <property type="term" value="F:phosphoribosyl-ATP diphosphatase activity"/>
    <property type="evidence" value="ECO:0007669"/>
    <property type="project" value="UniProtKB-ARBA"/>
</dbReference>
<feature type="domain" description="Dihydroorotase catalytic" evidence="17">
    <location>
        <begin position="310"/>
        <end position="355"/>
    </location>
</feature>
<dbReference type="GO" id="GO:0003700">
    <property type="term" value="F:DNA-binding transcription factor activity"/>
    <property type="evidence" value="ECO:0007669"/>
    <property type="project" value="InterPro"/>
</dbReference>
<keyword evidence="7" id="KW-0678">Repressor</keyword>
<dbReference type="InterPro" id="IPR036388">
    <property type="entry name" value="WH-like_DNA-bd_sf"/>
</dbReference>
<dbReference type="SUPFAM" id="SSF46785">
    <property type="entry name" value="Winged helix' DNA-binding domain"/>
    <property type="match status" value="1"/>
</dbReference>
<keyword evidence="8" id="KW-0028">Amino-acid biosynthesis</keyword>
<keyword evidence="10" id="KW-0862">Zinc</keyword>
<dbReference type="PANTHER" id="PTHR36445:SF1">
    <property type="entry name" value="GTP CYCLOHYDROLASE MPTA"/>
    <property type="match status" value="1"/>
</dbReference>
<reference evidence="19" key="1">
    <citation type="submission" date="2016-11" db="UniProtKB">
        <authorList>
            <consortium name="WormBaseParasite"/>
        </authorList>
    </citation>
    <scope>IDENTIFICATION</scope>
</reference>
<dbReference type="CDD" id="cd07153">
    <property type="entry name" value="Fur_like"/>
    <property type="match status" value="1"/>
</dbReference>
<dbReference type="AlphaFoldDB" id="A0A1I7Y3J4"/>
<keyword evidence="6" id="KW-0963">Cytoplasm</keyword>
<organism evidence="18 19">
    <name type="scientific">Steinernema glaseri</name>
    <dbReference type="NCBI Taxonomy" id="37863"/>
    <lineage>
        <taxon>Eukaryota</taxon>
        <taxon>Metazoa</taxon>
        <taxon>Ecdysozoa</taxon>
        <taxon>Nematoda</taxon>
        <taxon>Chromadorea</taxon>
        <taxon>Rhabditida</taxon>
        <taxon>Tylenchina</taxon>
        <taxon>Panagrolaimomorpha</taxon>
        <taxon>Strongyloidoidea</taxon>
        <taxon>Steinernematidae</taxon>
        <taxon>Steinernema</taxon>
    </lineage>
</organism>
<evidence type="ECO:0000256" key="9">
    <source>
        <dbReference type="ARBA" id="ARBA00022801"/>
    </source>
</evidence>
<evidence type="ECO:0000256" key="11">
    <source>
        <dbReference type="ARBA" id="ARBA00022975"/>
    </source>
</evidence>
<dbReference type="Pfam" id="PF01502">
    <property type="entry name" value="PRA-CH"/>
    <property type="match status" value="1"/>
</dbReference>
<dbReference type="InterPro" id="IPR002496">
    <property type="entry name" value="PRib_AMP_CycHydrolase_dom"/>
</dbReference>
<dbReference type="Gene3D" id="3.10.20.810">
    <property type="entry name" value="Phosphoribosyl-AMP cyclohydrolase"/>
    <property type="match status" value="1"/>
</dbReference>
<feature type="domain" description="Phosphoribosyl-AMP cyclohydrolase" evidence="16">
    <location>
        <begin position="647"/>
        <end position="722"/>
    </location>
</feature>
<evidence type="ECO:0000256" key="6">
    <source>
        <dbReference type="ARBA" id="ARBA00022490"/>
    </source>
</evidence>
<evidence type="ECO:0000256" key="5">
    <source>
        <dbReference type="ARBA" id="ARBA00017720"/>
    </source>
</evidence>
<keyword evidence="12" id="KW-0805">Transcription regulation</keyword>
<sequence>MRVWMPRLYRLLNDVPPEQALSPVELRRLLQSMVESQEDCGTRSARLGFSFDLLVRRPALVTQDLAGWKSYPVVLEARLLDGMFVCKVQVQIGYSSTCPCSAALARQLIEQGFMQAFGKQTALHADEVAAWLHKHASLVTAHSQRSQALVQVDVAEDSENFGFLALIDRVEKALATPLQTAVKRADEQAFAALNGQNLMFVEDAARRIEAALVGYQNPGIQETAVDKEAAPEEPIAQVQQSIVDSFQCLETTKQHDLRHADLLLCGGTVLTPNGAERIDIACVQGRIMALGDLRPGWSADCVLDLTGLHVLPGVIDSQVHFREPGLEHKENLEAGTRGAVLGGVTAVFEMPNTHPLTLGAADLQAKLDAAQGRSWCDHAFYIGGSALNAESLQELEQLPGCVGIKVFMGSSFGDLLADEDEVLRRILRHGHRRMAVHAEDEARLRERKHIALDSGDVRQHPVWRDVESALKATQRIVRLAAEAPGIRHLTADDVYRQLIRQGSEIGLATVYRVLTQLQQAGLLKQVYFESGRALYELDDGEHHDHLICTDCGRVQEFHDKAIEQRQKAIAQERGFQILEHSHVLYGRCLTPECEYRPEPMMTRKKLQMSRRISVEQVEEGYELAPKFDEHGLIACITTDANNGEVLMLGYMNREAMEKTIQTGEAHYWSRSRQMLWHKGASSGLVQTVDEMRIDDDQDAVWLRVRVAGSGASCHVGYYSCFYRQVPVGAEHSKDQNLVFVESAKTFDPQEVYGDVPNPTVL</sequence>
<keyword evidence="15" id="KW-0804">Transcription</keyword>
<evidence type="ECO:0000256" key="14">
    <source>
        <dbReference type="ARBA" id="ARBA00023125"/>
    </source>
</evidence>
<dbReference type="Proteomes" id="UP000095287">
    <property type="component" value="Unplaced"/>
</dbReference>
<protein>
    <recommendedName>
        <fullName evidence="5">Histidine biosynthesis bifunctional protein HisIE</fullName>
        <ecNumber evidence="4">3.5.4.19</ecNumber>
    </recommendedName>
</protein>
<dbReference type="Gene3D" id="3.30.1490.190">
    <property type="match status" value="1"/>
</dbReference>